<dbReference type="EMBL" id="GBXM01084862">
    <property type="protein sequence ID" value="JAH23715.1"/>
    <property type="molecule type" value="Transcribed_RNA"/>
</dbReference>
<accession>A0A0E9RZP5</accession>
<protein>
    <submittedName>
        <fullName evidence="1">Uncharacterized protein</fullName>
    </submittedName>
</protein>
<evidence type="ECO:0000313" key="1">
    <source>
        <dbReference type="EMBL" id="JAH34372.1"/>
    </source>
</evidence>
<dbReference type="EMBL" id="GBXM01074205">
    <property type="protein sequence ID" value="JAH34372.1"/>
    <property type="molecule type" value="Transcribed_RNA"/>
</dbReference>
<reference evidence="1" key="2">
    <citation type="journal article" date="2015" name="Fish Shellfish Immunol.">
        <title>Early steps in the European eel (Anguilla anguilla)-Vibrio vulnificus interaction in the gills: Role of the RtxA13 toxin.</title>
        <authorList>
            <person name="Callol A."/>
            <person name="Pajuelo D."/>
            <person name="Ebbesson L."/>
            <person name="Teles M."/>
            <person name="MacKenzie S."/>
            <person name="Amaro C."/>
        </authorList>
    </citation>
    <scope>NUCLEOTIDE SEQUENCE</scope>
</reference>
<sequence>MQMDTSVRSMLYRNETELKFCKQYEILTVIAINM</sequence>
<dbReference type="EMBL" id="GBXM01085215">
    <property type="protein sequence ID" value="JAH23362.1"/>
    <property type="molecule type" value="Transcribed_RNA"/>
</dbReference>
<dbReference type="AlphaFoldDB" id="A0A0E9RZP5"/>
<organism evidence="1">
    <name type="scientific">Anguilla anguilla</name>
    <name type="common">European freshwater eel</name>
    <name type="synonym">Muraena anguilla</name>
    <dbReference type="NCBI Taxonomy" id="7936"/>
    <lineage>
        <taxon>Eukaryota</taxon>
        <taxon>Metazoa</taxon>
        <taxon>Chordata</taxon>
        <taxon>Craniata</taxon>
        <taxon>Vertebrata</taxon>
        <taxon>Euteleostomi</taxon>
        <taxon>Actinopterygii</taxon>
        <taxon>Neopterygii</taxon>
        <taxon>Teleostei</taxon>
        <taxon>Anguilliformes</taxon>
        <taxon>Anguillidae</taxon>
        <taxon>Anguilla</taxon>
    </lineage>
</organism>
<name>A0A0E9RZP5_ANGAN</name>
<proteinExistence type="predicted"/>
<reference evidence="1" key="1">
    <citation type="submission" date="2014-11" db="EMBL/GenBank/DDBJ databases">
        <authorList>
            <person name="Amaro Gonzalez C."/>
        </authorList>
    </citation>
    <scope>NUCLEOTIDE SEQUENCE</scope>
</reference>